<dbReference type="PROSITE" id="PS50853">
    <property type="entry name" value="FN3"/>
    <property type="match status" value="8"/>
</dbReference>
<dbReference type="NCBIfam" id="TIGR04183">
    <property type="entry name" value="Por_Secre_tail"/>
    <property type="match status" value="1"/>
</dbReference>
<dbReference type="Pfam" id="PF00629">
    <property type="entry name" value="MAM"/>
    <property type="match status" value="1"/>
</dbReference>
<dbReference type="PANTHER" id="PTHR46708">
    <property type="entry name" value="TENASCIN"/>
    <property type="match status" value="1"/>
</dbReference>
<evidence type="ECO:0000313" key="6">
    <source>
        <dbReference type="EMBL" id="PPK94960.1"/>
    </source>
</evidence>
<evidence type="ECO:0000256" key="3">
    <source>
        <dbReference type="SAM" id="SignalP"/>
    </source>
</evidence>
<dbReference type="GO" id="GO:0005975">
    <property type="term" value="P:carbohydrate metabolic process"/>
    <property type="evidence" value="ECO:0007669"/>
    <property type="project" value="UniProtKB-ARBA"/>
</dbReference>
<feature type="domain" description="Fibronectin type-III" evidence="5">
    <location>
        <begin position="327"/>
        <end position="424"/>
    </location>
</feature>
<name>A0A2S6ILD5_9FLAO</name>
<accession>A0A2S6ILD5</accession>
<dbReference type="SMART" id="SM00137">
    <property type="entry name" value="MAM"/>
    <property type="match status" value="1"/>
</dbReference>
<dbReference type="SUPFAM" id="SSF49265">
    <property type="entry name" value="Fibronectin type III"/>
    <property type="match status" value="5"/>
</dbReference>
<dbReference type="OrthoDB" id="9792152at2"/>
<dbReference type="InterPro" id="IPR003961">
    <property type="entry name" value="FN3_dom"/>
</dbReference>
<feature type="domain" description="Fibronectin type-III" evidence="5">
    <location>
        <begin position="865"/>
        <end position="959"/>
    </location>
</feature>
<keyword evidence="1 3" id="KW-0732">Signal</keyword>
<dbReference type="SUPFAM" id="SSF49899">
    <property type="entry name" value="Concanavalin A-like lectins/glucanases"/>
    <property type="match status" value="3"/>
</dbReference>
<keyword evidence="2" id="KW-0677">Repeat</keyword>
<dbReference type="GO" id="GO:0004553">
    <property type="term" value="F:hydrolase activity, hydrolyzing O-glycosyl compounds"/>
    <property type="evidence" value="ECO:0007669"/>
    <property type="project" value="UniProtKB-ARBA"/>
</dbReference>
<dbReference type="InterPro" id="IPR011628">
    <property type="entry name" value="Cleaved_adhesin"/>
</dbReference>
<dbReference type="CDD" id="cd00063">
    <property type="entry name" value="FN3"/>
    <property type="match status" value="3"/>
</dbReference>
<dbReference type="Gene3D" id="2.60.120.260">
    <property type="entry name" value="Galactose-binding domain-like"/>
    <property type="match status" value="1"/>
</dbReference>
<dbReference type="InterPro" id="IPR013783">
    <property type="entry name" value="Ig-like_fold"/>
</dbReference>
<dbReference type="CDD" id="cd06263">
    <property type="entry name" value="MAM"/>
    <property type="match status" value="1"/>
</dbReference>
<dbReference type="NCBIfam" id="NF038128">
    <property type="entry name" value="choice_anch_J"/>
    <property type="match status" value="1"/>
</dbReference>
<dbReference type="Proteomes" id="UP000239002">
    <property type="component" value="Unassembled WGS sequence"/>
</dbReference>
<dbReference type="InterPro" id="IPR050991">
    <property type="entry name" value="ECM_Regulatory_Proteins"/>
</dbReference>
<dbReference type="Pfam" id="PF18962">
    <property type="entry name" value="Por_Secre_tail"/>
    <property type="match status" value="1"/>
</dbReference>
<feature type="domain" description="Fibronectin type-III" evidence="5">
    <location>
        <begin position="1944"/>
        <end position="2033"/>
    </location>
</feature>
<gene>
    <name evidence="6" type="ORF">LY01_01713</name>
</gene>
<dbReference type="RefSeq" id="WP_104515405.1">
    <property type="nucleotide sequence ID" value="NZ_MQVW01000024.1"/>
</dbReference>
<feature type="domain" description="MAM" evidence="4">
    <location>
        <begin position="447"/>
        <end position="608"/>
    </location>
</feature>
<dbReference type="InterPro" id="IPR000998">
    <property type="entry name" value="MAM_dom"/>
</dbReference>
<evidence type="ECO:0000256" key="1">
    <source>
        <dbReference type="ARBA" id="ARBA00022729"/>
    </source>
</evidence>
<feature type="signal peptide" evidence="3">
    <location>
        <begin position="1"/>
        <end position="22"/>
    </location>
</feature>
<reference evidence="6 7" key="1">
    <citation type="submission" date="2018-02" db="EMBL/GenBank/DDBJ databases">
        <title>Genomic Encyclopedia of Archaeal and Bacterial Type Strains, Phase II (KMG-II): from individual species to whole genera.</title>
        <authorList>
            <person name="Goeker M."/>
        </authorList>
    </citation>
    <scope>NUCLEOTIDE SEQUENCE [LARGE SCALE GENOMIC DNA]</scope>
    <source>
        <strain evidence="6 7">DSM 16809</strain>
    </source>
</reference>
<dbReference type="Pfam" id="PF07675">
    <property type="entry name" value="Cleaved_Adhesin"/>
    <property type="match status" value="1"/>
</dbReference>
<feature type="chain" id="PRO_5015428893" evidence="3">
    <location>
        <begin position="23"/>
        <end position="2301"/>
    </location>
</feature>
<organism evidence="6 7">
    <name type="scientific">Nonlabens xylanidelens</name>
    <dbReference type="NCBI Taxonomy" id="191564"/>
    <lineage>
        <taxon>Bacteria</taxon>
        <taxon>Pseudomonadati</taxon>
        <taxon>Bacteroidota</taxon>
        <taxon>Flavobacteriia</taxon>
        <taxon>Flavobacteriales</taxon>
        <taxon>Flavobacteriaceae</taxon>
        <taxon>Nonlabens</taxon>
    </lineage>
</organism>
<dbReference type="InterPro" id="IPR036116">
    <property type="entry name" value="FN3_sf"/>
</dbReference>
<dbReference type="Pfam" id="PF00041">
    <property type="entry name" value="fn3"/>
    <property type="match status" value="2"/>
</dbReference>
<dbReference type="PANTHER" id="PTHR46708:SF11">
    <property type="entry name" value="RECEPTOR-TYPE TYROSINE-PROTEIN PHOSPHATASE ETA-LIKE"/>
    <property type="match status" value="1"/>
</dbReference>
<protein>
    <submittedName>
        <fullName evidence="6">Putative secreted protein (Por secretion system target)</fullName>
    </submittedName>
</protein>
<dbReference type="PROSITE" id="PS50060">
    <property type="entry name" value="MAM_2"/>
    <property type="match status" value="1"/>
</dbReference>
<evidence type="ECO:0000259" key="4">
    <source>
        <dbReference type="PROSITE" id="PS50060"/>
    </source>
</evidence>
<keyword evidence="7" id="KW-1185">Reference proteome</keyword>
<dbReference type="GO" id="GO:0016020">
    <property type="term" value="C:membrane"/>
    <property type="evidence" value="ECO:0007669"/>
    <property type="project" value="InterPro"/>
</dbReference>
<dbReference type="SMART" id="SM00060">
    <property type="entry name" value="FN3"/>
    <property type="match status" value="9"/>
</dbReference>
<proteinExistence type="predicted"/>
<evidence type="ECO:0000259" key="5">
    <source>
        <dbReference type="PROSITE" id="PS50853"/>
    </source>
</evidence>
<feature type="domain" description="Fibronectin type-III" evidence="5">
    <location>
        <begin position="137"/>
        <end position="228"/>
    </location>
</feature>
<feature type="domain" description="Fibronectin type-III" evidence="5">
    <location>
        <begin position="1124"/>
        <end position="1216"/>
    </location>
</feature>
<feature type="domain" description="Fibronectin type-III" evidence="5">
    <location>
        <begin position="231"/>
        <end position="324"/>
    </location>
</feature>
<dbReference type="InterPro" id="IPR026444">
    <property type="entry name" value="Secre_tail"/>
</dbReference>
<sequence>MKQIYVTVITLFLLTFSFNAQAQCNYTLEVTDFFGNDWVSGNNATANAGVDVTIDGVLTTYRVLNASATGNPVTETYVISVNNMSTIDIDYRAPDLSGDGEFKLIDSEDLLVYQTPIAQVSMMDIFVGSASCPTCPVIVNPGFSGVTANEAIIDWTNGGSETQWEIEYGISPYTPGSGGQVVPASTNPFTITGLSSISTYDVYIRAVCVPGSDVSNPVGPVTFTTTESCPSPSNFSPITQTANNVQFAWDSNGNPSPNYEVNYGPTPFNQGDPSGTTAAGSFGTFASVDNLMSDTEYAFYVRYDCGMGDFSLWQGPYMTTTLISCPAISGIQANTITDSSLDISWSAGGTETEWEVEYALAGTITAPGTGQGTTVSPNPTSPSHLIDALADSSNYDVFIRAVCDPLQPDYSSWVQESFSTLCLAFTTPFSEDFETGFTVRATGSPAAADNFEEENCWSADSPSAYSWVAVATAVTGSGSTGPGVSNGNYFITEASRGGAGDVTDLISPSIDLTSLTTPAISFDYHMYGADMGTLDVVVRSGGVDTTVFTLSGEQQTDEDDPFTTVIIPIAAFSSQNIQVIFRSTRGTSFTSDMAIDNLLVLESPPCVDPYDLNVLSSTSNSADLAWSELGSTTNWDLEIGSVGFVVDSGVAIIAASSTTNPYNASGLSPDSIYEFYVRSNCGVDGTSNWVGPFEFRTRCVALTAPYFTDYESDAVDSLNNCDDFIANGTGTAAFVRVDDFISASGSNHITMSSEGGGATAELFYILPEFSDLSSDKRVRFNVNDRDNGGLEVGTMTDPSDVSTFNSLRTFTDAELTDDVYEEKIVYFNSLTTTGGFIAFKFNPNGAFDDMFIDDVNYELNPSCIAPENFQNSLSATTTADLSWDDSFAQAGYEVEYGTFGHVQGDATTLINTISGITTLNTQLTGLSPATFYSAYLKTVCGAMDESLWVGPITVRTQCDTFGLPFFETFDSTSSSEQCWTVINENADGDEWNLDNTANTFSGDQSAMMDTDFNGGDNDDYLISPAIALTGNERLVYQYRVRSASEPDDFEVLLSTTTPDIAGLTNVILPQATYSNTTYVEQVIDLSAYTGTVYLSWHVPTTIGQDGWEIFIDDVLVETIPDCTNVSAVTLDMVTDISANLSWTENEMATAWEYEYDISGFTQGSGVFGIQTSADNTMNAISGLTSSTSYDVYVRSVCATGGFSNWVGPVAFTTAPGAPQGVSCPNNDSAFAWEETFDDNSAGWTGDVGTGTTGGDWNFGRVTTTSTGTGPLAQQEGAGFVYFETSGTTGVGSIVSPAINLTNATDEAELSFFIHSFGGDPTELEVAVGTSPTGPFTPIFAFTGQIQGAQADPFLLVGAMLPASVLGSSTVHIQITGTDSDSGFAGDLALDFMRIETCGNFCSNPNSMSVTNLTTTGGDFSFVDTAGTPAGAYEYAIQLDGTGVPTAAGTAVATTSFTDSSLMPGTEYEIYYRTICNATASSDWIGPLQFSTNCLPFTAPYFTDYESDPLDGLFVCDNAVFDITTATTTPPEVEVEDLIANSGNQHIYLYNGNDTSAGVYYVMPEFSDLDATKRVRFFAYDRDNSSLEVGVMSDPNDFTTFTVVQTFLDADLPDDVYEEQTVNFNSLTTTGGHIAFRSIQTSTFDAIYLDDINYELIPSCPNPTRLVVNVPGDDNLDLSWNAGLSETEWIVEYATPDFSTGTATSVTGVMSNTNYILSGLTPNSPYEVRVSAVCSPTDISPLSNTTTARTFPAAPQGVSCTTGAPGYVWEDSFDTIATAWTGDVGTGTTGGDWNFGRTSATTSGSTGPSGPHDGVGYLFFETSSTNVGPASIVSPPINLTTGANAELELSLFIHSFGGNQTIFDVAYGTSATGPFTSVFSYVGQLQTAETDAYAEVGAMLPSSLIGQTIYIQITGTEEPGNETAFQGDFAVDLMRIQTCGSFCLAPDGVSVSAITGDSAIVDWTENGNATTWEVAVVTSGSGVPTSSGTSVTTNPYSVTALSPSTVYDVYVRADCGGGLFSDWSVVESFSTDCVAFVAPYGTTAGAPGNDFATFPGVCWGEGDNTDVATGPNGLDSDWTNVDFANDPTNVFGQAASINIWNNGGDGDWLVSPEIDLGAAGGSFTASFDVALTEFDDTFASNFGSDDQVQFLITTDGGVTWSIIETFEASDNVSATGQLETFPLNAYSGVVRFGFRATNGTVADGEDIHFFVDNFTVDGTAGVNDVEGLDFTYYPNPTDNIVDFNGQQVIDSLVVRNLLGQQLLVVNPNATSTRIDLSTFPSGMYLIEVISGEQNKTVKVLRN</sequence>
<feature type="domain" description="Fibronectin type-III" evidence="5">
    <location>
        <begin position="1661"/>
        <end position="1752"/>
    </location>
</feature>
<comment type="caution">
    <text evidence="6">The sequence shown here is derived from an EMBL/GenBank/DDBJ whole genome shotgun (WGS) entry which is preliminary data.</text>
</comment>
<evidence type="ECO:0000256" key="2">
    <source>
        <dbReference type="ARBA" id="ARBA00022737"/>
    </source>
</evidence>
<evidence type="ECO:0000313" key="7">
    <source>
        <dbReference type="Proteomes" id="UP000239002"/>
    </source>
</evidence>
<feature type="domain" description="Fibronectin type-III" evidence="5">
    <location>
        <begin position="608"/>
        <end position="700"/>
    </location>
</feature>
<dbReference type="InterPro" id="IPR013320">
    <property type="entry name" value="ConA-like_dom_sf"/>
</dbReference>
<dbReference type="Gene3D" id="2.60.120.200">
    <property type="match status" value="5"/>
</dbReference>
<dbReference type="EMBL" id="PTJE01000003">
    <property type="protein sequence ID" value="PPK94960.1"/>
    <property type="molecule type" value="Genomic_DNA"/>
</dbReference>
<dbReference type="Gene3D" id="2.60.40.10">
    <property type="entry name" value="Immunoglobulins"/>
    <property type="match status" value="8"/>
</dbReference>